<keyword evidence="1" id="KW-0677">Repeat</keyword>
<evidence type="ECO:0008006" key="7">
    <source>
        <dbReference type="Google" id="ProtNLM"/>
    </source>
</evidence>
<dbReference type="Gene3D" id="1.25.40.10">
    <property type="entry name" value="Tetratricopeptide repeat domain"/>
    <property type="match status" value="3"/>
</dbReference>
<reference evidence="5" key="1">
    <citation type="journal article" date="2018" name="DNA Res.">
        <title>Multiple hybrid de novo genome assembly of finger millet, an orphan allotetraploid crop.</title>
        <authorList>
            <person name="Hatakeyama M."/>
            <person name="Aluri S."/>
            <person name="Balachadran M.T."/>
            <person name="Sivarajan S.R."/>
            <person name="Patrignani A."/>
            <person name="Gruter S."/>
            <person name="Poveda L."/>
            <person name="Shimizu-Inatsugi R."/>
            <person name="Baeten J."/>
            <person name="Francoijs K.J."/>
            <person name="Nataraja K.N."/>
            <person name="Reddy Y.A.N."/>
            <person name="Phadnis S."/>
            <person name="Ravikumar R.L."/>
            <person name="Schlapbach R."/>
            <person name="Sreeman S.M."/>
            <person name="Shimizu K.K."/>
        </authorList>
    </citation>
    <scope>NUCLEOTIDE SEQUENCE</scope>
</reference>
<evidence type="ECO:0000313" key="5">
    <source>
        <dbReference type="EMBL" id="GJN07586.1"/>
    </source>
</evidence>
<dbReference type="Pfam" id="PF01535">
    <property type="entry name" value="PPR"/>
    <property type="match status" value="5"/>
</dbReference>
<evidence type="ECO:0000256" key="1">
    <source>
        <dbReference type="ARBA" id="ARBA00022737"/>
    </source>
</evidence>
<evidence type="ECO:0000256" key="2">
    <source>
        <dbReference type="ARBA" id="ARBA00022946"/>
    </source>
</evidence>
<keyword evidence="2" id="KW-0809">Transit peptide</keyword>
<evidence type="ECO:0000256" key="3">
    <source>
        <dbReference type="PROSITE-ProRule" id="PRU00708"/>
    </source>
</evidence>
<reference evidence="5" key="2">
    <citation type="submission" date="2021-12" db="EMBL/GenBank/DDBJ databases">
        <title>Resequencing data analysis of finger millet.</title>
        <authorList>
            <person name="Hatakeyama M."/>
            <person name="Aluri S."/>
            <person name="Balachadran M.T."/>
            <person name="Sivarajan S.R."/>
            <person name="Poveda L."/>
            <person name="Shimizu-Inatsugi R."/>
            <person name="Schlapbach R."/>
            <person name="Sreeman S.M."/>
            <person name="Shimizu K.K."/>
        </authorList>
    </citation>
    <scope>NUCLEOTIDE SEQUENCE</scope>
</reference>
<evidence type="ECO:0000256" key="4">
    <source>
        <dbReference type="SAM" id="MobiDB-lite"/>
    </source>
</evidence>
<dbReference type="NCBIfam" id="TIGR00756">
    <property type="entry name" value="PPR"/>
    <property type="match status" value="4"/>
</dbReference>
<dbReference type="InterPro" id="IPR002885">
    <property type="entry name" value="PPR_rpt"/>
</dbReference>
<dbReference type="Pfam" id="PF20431">
    <property type="entry name" value="E_motif"/>
    <property type="match status" value="1"/>
</dbReference>
<dbReference type="GO" id="GO:0009451">
    <property type="term" value="P:RNA modification"/>
    <property type="evidence" value="ECO:0007669"/>
    <property type="project" value="InterPro"/>
</dbReference>
<gene>
    <name evidence="5" type="primary">ga25428</name>
    <name evidence="5" type="ORF">PR202_ga25428</name>
</gene>
<feature type="repeat" description="PPR" evidence="3">
    <location>
        <begin position="324"/>
        <end position="358"/>
    </location>
</feature>
<keyword evidence="6" id="KW-1185">Reference proteome</keyword>
<accession>A0AAV5DBA1</accession>
<dbReference type="PANTHER" id="PTHR47926">
    <property type="entry name" value="PENTATRICOPEPTIDE REPEAT-CONTAINING PROTEIN"/>
    <property type="match status" value="1"/>
</dbReference>
<sequence length="718" mass="78676">MRPLPASVLARLAAVAADPGGVPLPVFNSLLSALASASDPSHEHLPLHLFRRLLLPRRRPDAFTLSALASSFPAGADVLHAFAIRLGLLRADPVLANSLLLLYLRRNRRPDLARRLFDEMPARTASSYNTLITHAPSGDDVWGLVRRMVADGCAPDRFTVSAVLPACTSFSWGRELHGFAVRMGMCGADDFHVNSGLVSMYCRVGQLDLARCVFDRMVQRNVVCWTAMVGGYTENGMFEDAVDVFQEMSTTDGVLPNKIALISVLSAVEALSGLVEAKQVHGFAMRMGMHMEVSLNNALIDTYAKCGALHYARRIFDDVSWHKDVISWGALILGYGIHGMGIEAVALFDQMLASGVQPDSIVGLGVLSACCRAGLVLKGLDIYNSMVKDHGVHPTEAMYACMVDLLGRSGHVDHALDFIKSMTVEPGSSVWGALLDASITHNNKEIQDLASKSLLRLDKGKPSNLVAVSNLNASSEKWIVVEKVRTRINQGLLKKKPGRSWLKLNTTKRRRDRRILFHANNIISALMSPSGNLNLHVAKTRKLLTTSPPPSSSLMPFETKSTLYPLRDRRVDPRSSSPPVWAPEEKEEGDQAVAAAAAGRSWWRLQLQPTSITFLVIFNNQRRCECGNKKPDGLRVNQLPIRVYEQLNSVPSLDLLGNFLIGSRGLFTFKDNNNSQEECFFKTTGCLHLRRGISGACADLHPAGCHVVFRSCALLSAE</sequence>
<dbReference type="InterPro" id="IPR046960">
    <property type="entry name" value="PPR_At4g14850-like_plant"/>
</dbReference>
<proteinExistence type="predicted"/>
<dbReference type="PROSITE" id="PS51375">
    <property type="entry name" value="PPR"/>
    <property type="match status" value="2"/>
</dbReference>
<dbReference type="FunFam" id="1.25.40.10:FF:000996">
    <property type="entry name" value="Small kernel1"/>
    <property type="match status" value="1"/>
</dbReference>
<dbReference type="GO" id="GO:0003723">
    <property type="term" value="F:RNA binding"/>
    <property type="evidence" value="ECO:0007669"/>
    <property type="project" value="InterPro"/>
</dbReference>
<dbReference type="FunFam" id="1.25.40.10:FF:000710">
    <property type="entry name" value="Pentatricopeptide repeat-containing protein"/>
    <property type="match status" value="1"/>
</dbReference>
<comment type="caution">
    <text evidence="5">The sequence shown here is derived from an EMBL/GenBank/DDBJ whole genome shotgun (WGS) entry which is preliminary data.</text>
</comment>
<dbReference type="EMBL" id="BQKI01000014">
    <property type="protein sequence ID" value="GJN07586.1"/>
    <property type="molecule type" value="Genomic_DNA"/>
</dbReference>
<organism evidence="5 6">
    <name type="scientific">Eleusine coracana subsp. coracana</name>
    <dbReference type="NCBI Taxonomy" id="191504"/>
    <lineage>
        <taxon>Eukaryota</taxon>
        <taxon>Viridiplantae</taxon>
        <taxon>Streptophyta</taxon>
        <taxon>Embryophyta</taxon>
        <taxon>Tracheophyta</taxon>
        <taxon>Spermatophyta</taxon>
        <taxon>Magnoliopsida</taxon>
        <taxon>Liliopsida</taxon>
        <taxon>Poales</taxon>
        <taxon>Poaceae</taxon>
        <taxon>PACMAD clade</taxon>
        <taxon>Chloridoideae</taxon>
        <taxon>Cynodonteae</taxon>
        <taxon>Eleusininae</taxon>
        <taxon>Eleusine</taxon>
    </lineage>
</organism>
<dbReference type="InterPro" id="IPR046848">
    <property type="entry name" value="E_motif"/>
</dbReference>
<dbReference type="PANTHER" id="PTHR47926:SF540">
    <property type="entry name" value="PENTATRICOPEPTIDE REPEAT-CONTAINING PROTEIN"/>
    <property type="match status" value="1"/>
</dbReference>
<feature type="region of interest" description="Disordered" evidence="4">
    <location>
        <begin position="569"/>
        <end position="588"/>
    </location>
</feature>
<protein>
    <recommendedName>
        <fullName evidence="7">Pentatricopeptide repeat-containing protein</fullName>
    </recommendedName>
</protein>
<dbReference type="Proteomes" id="UP001054889">
    <property type="component" value="Unassembled WGS sequence"/>
</dbReference>
<evidence type="ECO:0000313" key="6">
    <source>
        <dbReference type="Proteomes" id="UP001054889"/>
    </source>
</evidence>
<dbReference type="AlphaFoldDB" id="A0AAV5DBA1"/>
<feature type="repeat" description="PPR" evidence="3">
    <location>
        <begin position="221"/>
        <end position="255"/>
    </location>
</feature>
<dbReference type="InterPro" id="IPR011990">
    <property type="entry name" value="TPR-like_helical_dom_sf"/>
</dbReference>
<name>A0AAV5DBA1_ELECO</name>